<dbReference type="InterPro" id="IPR016197">
    <property type="entry name" value="Chromo-like_dom_sf"/>
</dbReference>
<name>A0A9Q3PHA2_9BASI</name>
<dbReference type="Gene3D" id="3.30.420.10">
    <property type="entry name" value="Ribonuclease H-like superfamily/Ribonuclease H"/>
    <property type="match status" value="1"/>
</dbReference>
<dbReference type="PROSITE" id="PS50994">
    <property type="entry name" value="INTEGRASE"/>
    <property type="match status" value="1"/>
</dbReference>
<dbReference type="Proteomes" id="UP000765509">
    <property type="component" value="Unassembled WGS sequence"/>
</dbReference>
<dbReference type="PANTHER" id="PTHR37984">
    <property type="entry name" value="PROTEIN CBG26694"/>
    <property type="match status" value="1"/>
</dbReference>
<comment type="caution">
    <text evidence="3">The sequence shown here is derived from an EMBL/GenBank/DDBJ whole genome shotgun (WGS) entry which is preliminary data.</text>
</comment>
<organism evidence="3 4">
    <name type="scientific">Austropuccinia psidii MF-1</name>
    <dbReference type="NCBI Taxonomy" id="1389203"/>
    <lineage>
        <taxon>Eukaryota</taxon>
        <taxon>Fungi</taxon>
        <taxon>Dikarya</taxon>
        <taxon>Basidiomycota</taxon>
        <taxon>Pucciniomycotina</taxon>
        <taxon>Pucciniomycetes</taxon>
        <taxon>Pucciniales</taxon>
        <taxon>Sphaerophragmiaceae</taxon>
        <taxon>Austropuccinia</taxon>
    </lineage>
</organism>
<accession>A0A9Q3PHA2</accession>
<evidence type="ECO:0000313" key="3">
    <source>
        <dbReference type="EMBL" id="MBW0560482.1"/>
    </source>
</evidence>
<dbReference type="GO" id="GO:0003723">
    <property type="term" value="F:RNA binding"/>
    <property type="evidence" value="ECO:0007669"/>
    <property type="project" value="UniProtKB-KW"/>
</dbReference>
<dbReference type="InterPro" id="IPR012337">
    <property type="entry name" value="RNaseH-like_sf"/>
</dbReference>
<dbReference type="CDD" id="cd00024">
    <property type="entry name" value="CD_CSD"/>
    <property type="match status" value="1"/>
</dbReference>
<dbReference type="InterPro" id="IPR050951">
    <property type="entry name" value="Retrovirus_Pol_polyprotein"/>
</dbReference>
<protein>
    <recommendedName>
        <fullName evidence="2">Integrase catalytic domain-containing protein</fullName>
    </recommendedName>
</protein>
<dbReference type="SUPFAM" id="SSF54160">
    <property type="entry name" value="Chromo domain-like"/>
    <property type="match status" value="1"/>
</dbReference>
<reference evidence="3" key="1">
    <citation type="submission" date="2021-03" db="EMBL/GenBank/DDBJ databases">
        <title>Draft genome sequence of rust myrtle Austropuccinia psidii MF-1, a brazilian biotype.</title>
        <authorList>
            <person name="Quecine M.C."/>
            <person name="Pachon D.M.R."/>
            <person name="Bonatelli M.L."/>
            <person name="Correr F.H."/>
            <person name="Franceschini L.M."/>
            <person name="Leite T.F."/>
            <person name="Margarido G.R.A."/>
            <person name="Almeida C.A."/>
            <person name="Ferrarezi J.A."/>
            <person name="Labate C.A."/>
        </authorList>
    </citation>
    <scope>NUCLEOTIDE SEQUENCE</scope>
    <source>
        <strain evidence="3">MF-1</strain>
    </source>
</reference>
<dbReference type="OrthoDB" id="3240190at2759"/>
<evidence type="ECO:0000259" key="2">
    <source>
        <dbReference type="PROSITE" id="PS50994"/>
    </source>
</evidence>
<dbReference type="InterPro" id="IPR001584">
    <property type="entry name" value="Integrase_cat-core"/>
</dbReference>
<evidence type="ECO:0000256" key="1">
    <source>
        <dbReference type="ARBA" id="ARBA00022884"/>
    </source>
</evidence>
<keyword evidence="4" id="KW-1185">Reference proteome</keyword>
<evidence type="ECO:0000313" key="4">
    <source>
        <dbReference type="Proteomes" id="UP000765509"/>
    </source>
</evidence>
<feature type="domain" description="Integrase catalytic" evidence="2">
    <location>
        <begin position="1"/>
        <end position="121"/>
    </location>
</feature>
<dbReference type="GO" id="GO:0005634">
    <property type="term" value="C:nucleus"/>
    <property type="evidence" value="ECO:0007669"/>
    <property type="project" value="UniProtKB-ARBA"/>
</dbReference>
<gene>
    <name evidence="3" type="ORF">O181_100197</name>
</gene>
<sequence>MDTALLLWSRVIYHTGLFKNIISDRDPKFTSALWTNLHRLFGTKLSFSTEYHPQTDGLAEIMIQTSEDMIRRFYAYGLEFKDSDGFTHDWCTLIPALELAYKTSVHSSTGQTPAMLEKGWNPRLPADTLRKDLIDIHPTASSFSYKVPDFKVGDLVLASTLNFNNIKGPKKLKYSYVGPFVIVALHGTKEVQVELSGELENKQPTFPVNLSKPYQPPDKELFPLRNRTPLTVPPVEQNEDRKIKKLIKERRLRGKNQREYLVRYRNPVHEDEWLAESEIPDSDKLLRRFRHERRPQA</sequence>
<dbReference type="EMBL" id="AVOT02069628">
    <property type="protein sequence ID" value="MBW0560482.1"/>
    <property type="molecule type" value="Genomic_DNA"/>
</dbReference>
<dbReference type="AlphaFoldDB" id="A0A9Q3PHA2"/>
<keyword evidence="1" id="KW-0694">RNA-binding</keyword>
<dbReference type="GO" id="GO:0015074">
    <property type="term" value="P:DNA integration"/>
    <property type="evidence" value="ECO:0007669"/>
    <property type="project" value="InterPro"/>
</dbReference>
<dbReference type="SUPFAM" id="SSF53098">
    <property type="entry name" value="Ribonuclease H-like"/>
    <property type="match status" value="1"/>
</dbReference>
<proteinExistence type="predicted"/>
<dbReference type="InterPro" id="IPR036397">
    <property type="entry name" value="RNaseH_sf"/>
</dbReference>
<dbReference type="PANTHER" id="PTHR37984:SF5">
    <property type="entry name" value="PROTEIN NYNRIN-LIKE"/>
    <property type="match status" value="1"/>
</dbReference>